<evidence type="ECO:0000313" key="3">
    <source>
        <dbReference type="EMBL" id="EAW32217.1"/>
    </source>
</evidence>
<evidence type="ECO:0000313" key="4">
    <source>
        <dbReference type="Proteomes" id="UP000004931"/>
    </source>
</evidence>
<dbReference type="SUPFAM" id="SSF51556">
    <property type="entry name" value="Metallo-dependent hydrolases"/>
    <property type="match status" value="1"/>
</dbReference>
<dbReference type="Pfam" id="PF04909">
    <property type="entry name" value="Amidohydro_2"/>
    <property type="match status" value="1"/>
</dbReference>
<feature type="domain" description="Amidohydrolase-related" evidence="2">
    <location>
        <begin position="78"/>
        <end position="350"/>
    </location>
</feature>
<dbReference type="OrthoDB" id="8617321at2"/>
<dbReference type="GO" id="GO:0016787">
    <property type="term" value="F:hydrolase activity"/>
    <property type="evidence" value="ECO:0007669"/>
    <property type="project" value="InterPro"/>
</dbReference>
<dbReference type="Gene3D" id="3.20.20.140">
    <property type="entry name" value="Metal-dependent hydrolases"/>
    <property type="match status" value="1"/>
</dbReference>
<sequence>MPYVENQTIHDADSHIMEVPGMVAGYLEKKHLAAFNEKNRASPQQLAWAKEAQALQDDTEFRAGDNANILLRKDHHALGSFRKEDRPKALDLLGFTSQLVFTTEALSNYGLEHSDESELALATAVAHNRMMADFCAVDKRLLATGYVPLVDIDQAPIIAAQALAMGCKALIIPSRCPAGHSPSHIGFDALWAVAEEAGAPILFHVGGEEKMHDAYFENGLPRVKDFHGGDENFTATSFMTIPIAVWQTMSVLILDGVCDRFPRLQFGAIELGASWVPSWMRFMDSGFDAFFKGEERLKKLSARPSEIAQRQFKITPYPHEDTGWIIKNSGEDMLLFSSDFPHIEGGRNPLKRFSDSLVNANNIEVKKFYRDNFITLMGAGLDPSLHDHPSVKTR</sequence>
<organism evidence="3 4">
    <name type="scientific">marine gamma proteobacterium HTCC2143</name>
    <dbReference type="NCBI Taxonomy" id="247633"/>
    <lineage>
        <taxon>Bacteria</taxon>
        <taxon>Pseudomonadati</taxon>
        <taxon>Pseudomonadota</taxon>
        <taxon>Gammaproteobacteria</taxon>
        <taxon>Cellvibrionales</taxon>
        <taxon>Spongiibacteraceae</taxon>
        <taxon>BD1-7 clade</taxon>
    </lineage>
</organism>
<evidence type="ECO:0000259" key="2">
    <source>
        <dbReference type="Pfam" id="PF04909"/>
    </source>
</evidence>
<protein>
    <recommendedName>
        <fullName evidence="2">Amidohydrolase-related domain-containing protein</fullName>
    </recommendedName>
</protein>
<keyword evidence="1" id="KW-0456">Lyase</keyword>
<dbReference type="PANTHER" id="PTHR21240:SF28">
    <property type="entry name" value="ISO-OROTATE DECARBOXYLASE (EUROFUNG)"/>
    <property type="match status" value="1"/>
</dbReference>
<name>A0Y7W3_9GAMM</name>
<comment type="caution">
    <text evidence="3">The sequence shown here is derived from an EMBL/GenBank/DDBJ whole genome shotgun (WGS) entry which is preliminary data.</text>
</comment>
<dbReference type="AlphaFoldDB" id="A0Y7W3"/>
<dbReference type="InterPro" id="IPR032465">
    <property type="entry name" value="ACMSD"/>
</dbReference>
<gene>
    <name evidence="3" type="ORF">GP2143_13216</name>
</gene>
<dbReference type="Proteomes" id="UP000004931">
    <property type="component" value="Unassembled WGS sequence"/>
</dbReference>
<dbReference type="InterPro" id="IPR032466">
    <property type="entry name" value="Metal_Hydrolase"/>
</dbReference>
<dbReference type="InterPro" id="IPR006680">
    <property type="entry name" value="Amidohydro-rel"/>
</dbReference>
<dbReference type="GO" id="GO:0005737">
    <property type="term" value="C:cytoplasm"/>
    <property type="evidence" value="ECO:0007669"/>
    <property type="project" value="TreeGrafter"/>
</dbReference>
<accession>A0Y7W3</accession>
<dbReference type="eggNOG" id="COG2159">
    <property type="taxonomic scope" value="Bacteria"/>
</dbReference>
<evidence type="ECO:0000256" key="1">
    <source>
        <dbReference type="ARBA" id="ARBA00023239"/>
    </source>
</evidence>
<proteinExistence type="predicted"/>
<dbReference type="GO" id="GO:0016831">
    <property type="term" value="F:carboxy-lyase activity"/>
    <property type="evidence" value="ECO:0007669"/>
    <property type="project" value="InterPro"/>
</dbReference>
<dbReference type="GO" id="GO:0019748">
    <property type="term" value="P:secondary metabolic process"/>
    <property type="evidence" value="ECO:0007669"/>
    <property type="project" value="TreeGrafter"/>
</dbReference>
<reference evidence="3 4" key="1">
    <citation type="journal article" date="2010" name="J. Bacteriol.">
        <title>Genome sequence of the oligotrophic marine Gammaproteobacterium HTCC2143, isolated from the Oregon Coast.</title>
        <authorList>
            <person name="Oh H.M."/>
            <person name="Kang I."/>
            <person name="Ferriera S."/>
            <person name="Giovannoni S.J."/>
            <person name="Cho J.C."/>
        </authorList>
    </citation>
    <scope>NUCLEOTIDE SEQUENCE [LARGE SCALE GENOMIC DNA]</scope>
    <source>
        <strain evidence="3 4">HTCC2143</strain>
    </source>
</reference>
<dbReference type="EMBL" id="AAVT01000001">
    <property type="protein sequence ID" value="EAW32217.1"/>
    <property type="molecule type" value="Genomic_DNA"/>
</dbReference>
<dbReference type="STRING" id="247633.GP2143_13216"/>
<dbReference type="PANTHER" id="PTHR21240">
    <property type="entry name" value="2-AMINO-3-CARBOXYLMUCONATE-6-SEMIALDEHYDE DECARBOXYLASE"/>
    <property type="match status" value="1"/>
</dbReference>
<keyword evidence="4" id="KW-1185">Reference proteome</keyword>